<evidence type="ECO:0000313" key="2">
    <source>
        <dbReference type="RefSeq" id="XP_030987590.1"/>
    </source>
</evidence>
<organism evidence="1 2">
    <name type="scientific">Pyricularia grisea</name>
    <name type="common">Crabgrass-specific blast fungus</name>
    <name type="synonym">Magnaporthe grisea</name>
    <dbReference type="NCBI Taxonomy" id="148305"/>
    <lineage>
        <taxon>Eukaryota</taxon>
        <taxon>Fungi</taxon>
        <taxon>Dikarya</taxon>
        <taxon>Ascomycota</taxon>
        <taxon>Pezizomycotina</taxon>
        <taxon>Sordariomycetes</taxon>
        <taxon>Sordariomycetidae</taxon>
        <taxon>Magnaporthales</taxon>
        <taxon>Pyriculariaceae</taxon>
        <taxon>Pyricularia</taxon>
    </lineage>
</organism>
<dbReference type="GeneID" id="41957464"/>
<dbReference type="Proteomes" id="UP000515153">
    <property type="component" value="Unplaced"/>
</dbReference>
<accession>A0A6P8BK46</accession>
<dbReference type="KEGG" id="pgri:PgNI_02487"/>
<reference evidence="2" key="3">
    <citation type="submission" date="2025-08" db="UniProtKB">
        <authorList>
            <consortium name="RefSeq"/>
        </authorList>
    </citation>
    <scope>IDENTIFICATION</scope>
    <source>
        <strain evidence="2">NI907</strain>
    </source>
</reference>
<reference evidence="2" key="1">
    <citation type="journal article" date="2019" name="Mol. Biol. Evol.">
        <title>Blast fungal genomes show frequent chromosomal changes, gene gains and losses, and effector gene turnover.</title>
        <authorList>
            <person name="Gomez Luciano L.B."/>
            <person name="Jason Tsai I."/>
            <person name="Chuma I."/>
            <person name="Tosa Y."/>
            <person name="Chen Y.H."/>
            <person name="Li J.Y."/>
            <person name="Li M.Y."/>
            <person name="Jade Lu M.Y."/>
            <person name="Nakayashiki H."/>
            <person name="Li W.H."/>
        </authorList>
    </citation>
    <scope>NUCLEOTIDE SEQUENCE</scope>
    <source>
        <strain evidence="2">NI907</strain>
    </source>
</reference>
<gene>
    <name evidence="2" type="ORF">PgNI_02487</name>
</gene>
<sequence length="40" mass="4565">MNLNSACGIVIRPGTRPRSIDRASVIDIGERLWRLIESLW</sequence>
<name>A0A6P8BK46_PYRGI</name>
<reference evidence="2" key="2">
    <citation type="submission" date="2019-10" db="EMBL/GenBank/DDBJ databases">
        <authorList>
            <consortium name="NCBI Genome Project"/>
        </authorList>
    </citation>
    <scope>NUCLEOTIDE SEQUENCE</scope>
    <source>
        <strain evidence="2">NI907</strain>
    </source>
</reference>
<dbReference type="RefSeq" id="XP_030987590.1">
    <property type="nucleotide sequence ID" value="XM_031122553.1"/>
</dbReference>
<dbReference type="AlphaFoldDB" id="A0A6P8BK46"/>
<protein>
    <submittedName>
        <fullName evidence="2">Uncharacterized protein</fullName>
    </submittedName>
</protein>
<proteinExistence type="predicted"/>
<keyword evidence="1" id="KW-1185">Reference proteome</keyword>
<evidence type="ECO:0000313" key="1">
    <source>
        <dbReference type="Proteomes" id="UP000515153"/>
    </source>
</evidence>